<protein>
    <submittedName>
        <fullName evidence="1">11164_t:CDS:1</fullName>
    </submittedName>
</protein>
<evidence type="ECO:0000313" key="2">
    <source>
        <dbReference type="Proteomes" id="UP000789860"/>
    </source>
</evidence>
<accession>A0ACA9JXI8</accession>
<name>A0ACA9JXI8_9GLOM</name>
<proteinExistence type="predicted"/>
<keyword evidence="2" id="KW-1185">Reference proteome</keyword>
<comment type="caution">
    <text evidence="1">The sequence shown here is derived from an EMBL/GenBank/DDBJ whole genome shotgun (WGS) entry which is preliminary data.</text>
</comment>
<sequence length="290" mass="33031">MKYFTFATLLLIITFIEATMNAIVPGIYFDRIFLVIFENTDYIKAIQQPYLQDLMNRSNGLLLSNYFAIAHPSLPNYIATVYGSTAGITDDDAHNVSGKNIVDLLEANGITWKAYMENYPGNCFTGDFAPPDTVLYARKHNPFISMVGISTNPSYCSKIVPATQLDSDITSNKVPQFAYYVPNQNNDGHDTGVEFAMDWFEDWFESRLQKSSFTTNTLFFITFDEDDYGDNNHIFSGLFGYPVKPPNNHSDDTLYNHYSFLSTVEENWDLEDLGRNDVNATPFTKYLKHN</sequence>
<dbReference type="Proteomes" id="UP000789860">
    <property type="component" value="Unassembled WGS sequence"/>
</dbReference>
<reference evidence="1" key="1">
    <citation type="submission" date="2021-06" db="EMBL/GenBank/DDBJ databases">
        <authorList>
            <person name="Kallberg Y."/>
            <person name="Tangrot J."/>
            <person name="Rosling A."/>
        </authorList>
    </citation>
    <scope>NUCLEOTIDE SEQUENCE</scope>
    <source>
        <strain evidence="1">AU212A</strain>
    </source>
</reference>
<evidence type="ECO:0000313" key="1">
    <source>
        <dbReference type="EMBL" id="CAG8440999.1"/>
    </source>
</evidence>
<dbReference type="EMBL" id="CAJVPM010000307">
    <property type="protein sequence ID" value="CAG8440999.1"/>
    <property type="molecule type" value="Genomic_DNA"/>
</dbReference>
<gene>
    <name evidence="1" type="ORF">SCALOS_LOCUS621</name>
</gene>
<organism evidence="1 2">
    <name type="scientific">Scutellospora calospora</name>
    <dbReference type="NCBI Taxonomy" id="85575"/>
    <lineage>
        <taxon>Eukaryota</taxon>
        <taxon>Fungi</taxon>
        <taxon>Fungi incertae sedis</taxon>
        <taxon>Mucoromycota</taxon>
        <taxon>Glomeromycotina</taxon>
        <taxon>Glomeromycetes</taxon>
        <taxon>Diversisporales</taxon>
        <taxon>Gigasporaceae</taxon>
        <taxon>Scutellospora</taxon>
    </lineage>
</organism>